<evidence type="ECO:0000313" key="4">
    <source>
        <dbReference type="Proteomes" id="UP001519343"/>
    </source>
</evidence>
<dbReference type="SUPFAM" id="SSF55073">
    <property type="entry name" value="Nucleotide cyclase"/>
    <property type="match status" value="1"/>
</dbReference>
<comment type="caution">
    <text evidence="3">The sequence shown here is derived from an EMBL/GenBank/DDBJ whole genome shotgun (WGS) entry which is preliminary data.</text>
</comment>
<dbReference type="PANTHER" id="PTHR45138">
    <property type="entry name" value="REGULATORY COMPONENTS OF SENSORY TRANSDUCTION SYSTEM"/>
    <property type="match status" value="1"/>
</dbReference>
<dbReference type="PROSITE" id="PS50887">
    <property type="entry name" value="GGDEF"/>
    <property type="match status" value="1"/>
</dbReference>
<feature type="transmembrane region" description="Helical" evidence="1">
    <location>
        <begin position="82"/>
        <end position="101"/>
    </location>
</feature>
<dbReference type="Proteomes" id="UP001519343">
    <property type="component" value="Unassembled WGS sequence"/>
</dbReference>
<feature type="domain" description="GGDEF" evidence="2">
    <location>
        <begin position="144"/>
        <end position="275"/>
    </location>
</feature>
<keyword evidence="1" id="KW-0812">Transmembrane</keyword>
<name>A0ABS4GX18_9BACL</name>
<dbReference type="Pfam" id="PF00990">
    <property type="entry name" value="GGDEF"/>
    <property type="match status" value="1"/>
</dbReference>
<sequence>MKNRRLIYGFTLISLTLSILLNYLFPFLGLWMLFLMPLFGVIVLFPTWLVGNLCIVILVFVRYLTQYAAFSGNIPNDYLYRLVSTSIVGWLILLTMTFFIIKNKRLVEELEYHSLTDNLTQAFNRRYLEQYYEKFLTESSRQKQTLSIMLFDIDHFKKINDQFGHNAGDLVLQRLAAEIKELIRKRDVFVRMGGEEFALFLPNTDLNQADSMAERIRHQVQEVKLDHHGAAISFTISIGITIFKVDTLEQLIERADQALYQAKASGRNKVVVLNGDLCERRLRGEVTLAASRGEP</sequence>
<feature type="transmembrane region" description="Helical" evidence="1">
    <location>
        <begin position="31"/>
        <end position="61"/>
    </location>
</feature>
<feature type="transmembrane region" description="Helical" evidence="1">
    <location>
        <begin position="7"/>
        <end position="25"/>
    </location>
</feature>
<dbReference type="SMART" id="SM00267">
    <property type="entry name" value="GGDEF"/>
    <property type="match status" value="1"/>
</dbReference>
<dbReference type="CDD" id="cd01949">
    <property type="entry name" value="GGDEF"/>
    <property type="match status" value="1"/>
</dbReference>
<dbReference type="InterPro" id="IPR029787">
    <property type="entry name" value="Nucleotide_cyclase"/>
</dbReference>
<dbReference type="PANTHER" id="PTHR45138:SF9">
    <property type="entry name" value="DIGUANYLATE CYCLASE DGCM-RELATED"/>
    <property type="match status" value="1"/>
</dbReference>
<keyword evidence="1" id="KW-0472">Membrane</keyword>
<evidence type="ECO:0000313" key="3">
    <source>
        <dbReference type="EMBL" id="MBP1934420.1"/>
    </source>
</evidence>
<dbReference type="EMBL" id="JAGGKT010000021">
    <property type="protein sequence ID" value="MBP1934420.1"/>
    <property type="molecule type" value="Genomic_DNA"/>
</dbReference>
<keyword evidence="4" id="KW-1185">Reference proteome</keyword>
<dbReference type="InterPro" id="IPR000160">
    <property type="entry name" value="GGDEF_dom"/>
</dbReference>
<dbReference type="InterPro" id="IPR050469">
    <property type="entry name" value="Diguanylate_Cyclase"/>
</dbReference>
<organism evidence="3 4">
    <name type="scientific">Ammoniphilus resinae</name>
    <dbReference type="NCBI Taxonomy" id="861532"/>
    <lineage>
        <taxon>Bacteria</taxon>
        <taxon>Bacillati</taxon>
        <taxon>Bacillota</taxon>
        <taxon>Bacilli</taxon>
        <taxon>Bacillales</taxon>
        <taxon>Paenibacillaceae</taxon>
        <taxon>Aneurinibacillus group</taxon>
        <taxon>Ammoniphilus</taxon>
    </lineage>
</organism>
<gene>
    <name evidence="3" type="ORF">J2Z37_004440</name>
</gene>
<dbReference type="InterPro" id="IPR043128">
    <property type="entry name" value="Rev_trsase/Diguanyl_cyclase"/>
</dbReference>
<reference evidence="3 4" key="1">
    <citation type="submission" date="2021-03" db="EMBL/GenBank/DDBJ databases">
        <title>Genomic Encyclopedia of Type Strains, Phase IV (KMG-IV): sequencing the most valuable type-strain genomes for metagenomic binning, comparative biology and taxonomic classification.</title>
        <authorList>
            <person name="Goeker M."/>
        </authorList>
    </citation>
    <scope>NUCLEOTIDE SEQUENCE [LARGE SCALE GENOMIC DNA]</scope>
    <source>
        <strain evidence="3 4">DSM 24738</strain>
    </source>
</reference>
<dbReference type="Gene3D" id="3.30.70.270">
    <property type="match status" value="1"/>
</dbReference>
<proteinExistence type="predicted"/>
<evidence type="ECO:0000259" key="2">
    <source>
        <dbReference type="PROSITE" id="PS50887"/>
    </source>
</evidence>
<accession>A0ABS4GX18</accession>
<protein>
    <submittedName>
        <fullName evidence="3">Diguanylate cyclase (GGDEF)-like protein</fullName>
    </submittedName>
</protein>
<dbReference type="RefSeq" id="WP_209812413.1">
    <property type="nucleotide sequence ID" value="NZ_JAGGKT010000021.1"/>
</dbReference>
<dbReference type="NCBIfam" id="TIGR00254">
    <property type="entry name" value="GGDEF"/>
    <property type="match status" value="1"/>
</dbReference>
<keyword evidence="1" id="KW-1133">Transmembrane helix</keyword>
<evidence type="ECO:0000256" key="1">
    <source>
        <dbReference type="SAM" id="Phobius"/>
    </source>
</evidence>